<dbReference type="AlphaFoldDB" id="A0A5C5ZGM2"/>
<reference evidence="1 2" key="1">
    <citation type="submission" date="2019-02" db="EMBL/GenBank/DDBJ databases">
        <title>Deep-cultivation of Planctomycetes and their phenomic and genomic characterization uncovers novel biology.</title>
        <authorList>
            <person name="Wiegand S."/>
            <person name="Jogler M."/>
            <person name="Boedeker C."/>
            <person name="Pinto D."/>
            <person name="Vollmers J."/>
            <person name="Rivas-Marin E."/>
            <person name="Kohn T."/>
            <person name="Peeters S.H."/>
            <person name="Heuer A."/>
            <person name="Rast P."/>
            <person name="Oberbeckmann S."/>
            <person name="Bunk B."/>
            <person name="Jeske O."/>
            <person name="Meyerdierks A."/>
            <person name="Storesund J.E."/>
            <person name="Kallscheuer N."/>
            <person name="Luecker S."/>
            <person name="Lage O.M."/>
            <person name="Pohl T."/>
            <person name="Merkel B.J."/>
            <person name="Hornburger P."/>
            <person name="Mueller R.-W."/>
            <person name="Bruemmer F."/>
            <person name="Labrenz M."/>
            <person name="Spormann A.M."/>
            <person name="Op Den Camp H."/>
            <person name="Overmann J."/>
            <person name="Amann R."/>
            <person name="Jetten M.S.M."/>
            <person name="Mascher T."/>
            <person name="Medema M.H."/>
            <person name="Devos D.P."/>
            <person name="Kaster A.-K."/>
            <person name="Ovreas L."/>
            <person name="Rohde M."/>
            <person name="Galperin M.Y."/>
            <person name="Jogler C."/>
        </authorList>
    </citation>
    <scope>NUCLEOTIDE SEQUENCE [LARGE SCALE GENOMIC DNA]</scope>
    <source>
        <strain evidence="1 2">Pla123a</strain>
    </source>
</reference>
<dbReference type="Proteomes" id="UP000318478">
    <property type="component" value="Unassembled WGS sequence"/>
</dbReference>
<comment type="caution">
    <text evidence="1">The sequence shown here is derived from an EMBL/GenBank/DDBJ whole genome shotgun (WGS) entry which is preliminary data.</text>
</comment>
<evidence type="ECO:0000313" key="2">
    <source>
        <dbReference type="Proteomes" id="UP000318478"/>
    </source>
</evidence>
<protein>
    <submittedName>
        <fullName evidence="1">Uncharacterized protein</fullName>
    </submittedName>
</protein>
<accession>A0A5C5ZGM2</accession>
<keyword evidence="2" id="KW-1185">Reference proteome</keyword>
<evidence type="ECO:0000313" key="1">
    <source>
        <dbReference type="EMBL" id="TWT85703.1"/>
    </source>
</evidence>
<sequence>MRAYQSSEWRPAVLCEAARRAVASDLEEGLNPRGSLPALCFLCALCSYPF</sequence>
<gene>
    <name evidence="1" type="ORF">Pla123a_05100</name>
</gene>
<organism evidence="1 2">
    <name type="scientific">Posidoniimonas polymericola</name>
    <dbReference type="NCBI Taxonomy" id="2528002"/>
    <lineage>
        <taxon>Bacteria</taxon>
        <taxon>Pseudomonadati</taxon>
        <taxon>Planctomycetota</taxon>
        <taxon>Planctomycetia</taxon>
        <taxon>Pirellulales</taxon>
        <taxon>Lacipirellulaceae</taxon>
        <taxon>Posidoniimonas</taxon>
    </lineage>
</organism>
<name>A0A5C5ZGM2_9BACT</name>
<proteinExistence type="predicted"/>
<dbReference type="EMBL" id="SJPO01000001">
    <property type="protein sequence ID" value="TWT85703.1"/>
    <property type="molecule type" value="Genomic_DNA"/>
</dbReference>